<keyword evidence="2" id="KW-0472">Membrane</keyword>
<feature type="compositionally biased region" description="Basic residues" evidence="1">
    <location>
        <begin position="384"/>
        <end position="397"/>
    </location>
</feature>
<feature type="compositionally biased region" description="Basic and acidic residues" evidence="1">
    <location>
        <begin position="424"/>
        <end position="447"/>
    </location>
</feature>
<evidence type="ECO:0000256" key="1">
    <source>
        <dbReference type="SAM" id="MobiDB-lite"/>
    </source>
</evidence>
<feature type="region of interest" description="Disordered" evidence="1">
    <location>
        <begin position="371"/>
        <end position="497"/>
    </location>
</feature>
<name>A0ABP0FXV6_CLALP</name>
<protein>
    <submittedName>
        <fullName evidence="4">Uncharacterized protein</fullName>
    </submittedName>
</protein>
<accession>A0ABP0FXV6</accession>
<feature type="signal peptide" evidence="3">
    <location>
        <begin position="1"/>
        <end position="25"/>
    </location>
</feature>
<evidence type="ECO:0000256" key="3">
    <source>
        <dbReference type="SAM" id="SignalP"/>
    </source>
</evidence>
<reference evidence="4 5" key="1">
    <citation type="submission" date="2024-02" db="EMBL/GenBank/DDBJ databases">
        <authorList>
            <person name="Daric V."/>
            <person name="Darras S."/>
        </authorList>
    </citation>
    <scope>NUCLEOTIDE SEQUENCE [LARGE SCALE GENOMIC DNA]</scope>
</reference>
<feature type="compositionally biased region" description="Polar residues" evidence="1">
    <location>
        <begin position="49"/>
        <end position="59"/>
    </location>
</feature>
<evidence type="ECO:0000313" key="5">
    <source>
        <dbReference type="Proteomes" id="UP001642483"/>
    </source>
</evidence>
<comment type="caution">
    <text evidence="4">The sequence shown here is derived from an EMBL/GenBank/DDBJ whole genome shotgun (WGS) entry which is preliminary data.</text>
</comment>
<sequence length="579" mass="65161">MHGFTYMSQIVMASLIATCLPGLESASLFRIKVGADLQGNILNFSPLSKRSVDETQPSDEGSAFQPVWEDSGPDHEVGPESPSVLFAENDTFVIIRKVNRPTSRDPFPTVTSSNVFLLPDEMKFWKLLNGFTDSTWTNETTTDSQLEVSILALVGAFFTTNWVWCMVVVIAVLLLFCIPGMVAQICGNRYYRAYRREKRNKAEAKLVEAKDSEFSSTVTPESDRSIPHAFQMLPLPDPPPAILQEADGIFAPTSEPLPPPPETNYLIEVPSIAQVELYSNTPITTPVKYTNPAVCNIINANVPTGDLGPTPGFSTYPRRSRLLQKPRVAVPLGAINEPVVVYPVEATSVTDSKPETSSKIDATQMAIGAEMIIDSNMTNTDKKPRQRHRMPRKKAVRKPPERPPKPKQYKIRPTPDKRARKKNKESNGKKDESKDKQPEETKSEKPNQKRQKRKKREQRLRTKPVDPPIEENPVQKQDVIKKSPTGKKTTNPEVKDLRRKEELLRQILQGLNEAEMLQRKLERTRKWTKDQKLHAVQRLRDKEKSSSRGRGKTKQNSSSSCNDVLSDTTAPSRNKTKTT</sequence>
<keyword evidence="3" id="KW-0732">Signal</keyword>
<dbReference type="EMBL" id="CAWYQH010000097">
    <property type="protein sequence ID" value="CAK8684425.1"/>
    <property type="molecule type" value="Genomic_DNA"/>
</dbReference>
<proteinExistence type="predicted"/>
<feature type="chain" id="PRO_5046181324" evidence="3">
    <location>
        <begin position="26"/>
        <end position="579"/>
    </location>
</feature>
<organism evidence="4 5">
    <name type="scientific">Clavelina lepadiformis</name>
    <name type="common">Light-bulb sea squirt</name>
    <name type="synonym">Ascidia lepadiformis</name>
    <dbReference type="NCBI Taxonomy" id="159417"/>
    <lineage>
        <taxon>Eukaryota</taxon>
        <taxon>Metazoa</taxon>
        <taxon>Chordata</taxon>
        <taxon>Tunicata</taxon>
        <taxon>Ascidiacea</taxon>
        <taxon>Aplousobranchia</taxon>
        <taxon>Clavelinidae</taxon>
        <taxon>Clavelina</taxon>
    </lineage>
</organism>
<evidence type="ECO:0000313" key="4">
    <source>
        <dbReference type="EMBL" id="CAK8684425.1"/>
    </source>
</evidence>
<evidence type="ECO:0000256" key="2">
    <source>
        <dbReference type="SAM" id="Phobius"/>
    </source>
</evidence>
<keyword evidence="2" id="KW-1133">Transmembrane helix</keyword>
<feature type="transmembrane region" description="Helical" evidence="2">
    <location>
        <begin position="161"/>
        <end position="186"/>
    </location>
</feature>
<dbReference type="Proteomes" id="UP001642483">
    <property type="component" value="Unassembled WGS sequence"/>
</dbReference>
<feature type="region of interest" description="Disordered" evidence="1">
    <location>
        <begin position="49"/>
        <end position="75"/>
    </location>
</feature>
<gene>
    <name evidence="4" type="ORF">CVLEPA_LOCUS15411</name>
</gene>
<feature type="compositionally biased region" description="Basic residues" evidence="1">
    <location>
        <begin position="448"/>
        <end position="458"/>
    </location>
</feature>
<feature type="compositionally biased region" description="Polar residues" evidence="1">
    <location>
        <begin position="554"/>
        <end position="573"/>
    </location>
</feature>
<feature type="compositionally biased region" description="Basic and acidic residues" evidence="1">
    <location>
        <begin position="522"/>
        <end position="546"/>
    </location>
</feature>
<feature type="region of interest" description="Disordered" evidence="1">
    <location>
        <begin position="522"/>
        <end position="579"/>
    </location>
</feature>
<keyword evidence="2" id="KW-0812">Transmembrane</keyword>
<keyword evidence="5" id="KW-1185">Reference proteome</keyword>